<sequence length="361" mass="41892">MGKAIYLDVANKKVLATKITYNDLIVLYKQYIDKYGSVPMLAQCLSIYNLPQSGIVKSVVKNEGISYNEFLLQFGKVRTLNVNGIHKNISDLKYDDLVILYNQYINKFHEFPTANKCTYQYNLPSRQTILKILKDCQISVDEFNKQFSIKDKRRIYEDIHIGDIIGRWKIIAKGKSKQSKKNKNIPYWICKCTCGSGVIKEVGENALKRKQSLSCGCLRNEAVANLKGTIRSQSFYDWCIEQNHEEWLKRWDYDLNNLEPQNISYCAHKQVYFKCDKGIHNSTKYELAHVSHMDIIRCKYCNSFAQKLIDEKAKVLWNYTGIITKTNKIHGKFLHIQKNTYGLNVLKQIIMGHIKSLGKTL</sequence>
<proteinExistence type="predicted"/>
<reference evidence="1 2" key="1">
    <citation type="submission" date="2018-01" db="EMBL/GenBank/DDBJ databases">
        <authorList>
            <person name="Gaut B.S."/>
            <person name="Morton B.R."/>
            <person name="Clegg M.T."/>
            <person name="Duvall M.R."/>
        </authorList>
    </citation>
    <scope>NUCLEOTIDE SEQUENCE [LARGE SCALE GENOMIC DNA]</scope>
    <source>
        <strain evidence="1">GP69</strain>
    </source>
</reference>
<dbReference type="AlphaFoldDB" id="A0A2K4ZQ80"/>
<evidence type="ECO:0000313" key="1">
    <source>
        <dbReference type="EMBL" id="SOY32648.1"/>
    </source>
</evidence>
<evidence type="ECO:0000313" key="2">
    <source>
        <dbReference type="Proteomes" id="UP000236311"/>
    </source>
</evidence>
<dbReference type="RefSeq" id="WP_103242575.1">
    <property type="nucleotide sequence ID" value="NZ_JANJZD010000066.1"/>
</dbReference>
<keyword evidence="2" id="KW-1185">Reference proteome</keyword>
<dbReference type="EMBL" id="OFSM01000061">
    <property type="protein sequence ID" value="SOY32648.1"/>
    <property type="molecule type" value="Genomic_DNA"/>
</dbReference>
<protein>
    <submittedName>
        <fullName evidence="1">Uncharacterized protein</fullName>
    </submittedName>
</protein>
<name>A0A2K4ZQ80_9FIRM</name>
<dbReference type="Proteomes" id="UP000236311">
    <property type="component" value="Unassembled WGS sequence"/>
</dbReference>
<accession>A0A2K4ZQ80</accession>
<organism evidence="1 2">
    <name type="scientific">Acetatifactor muris</name>
    <dbReference type="NCBI Taxonomy" id="879566"/>
    <lineage>
        <taxon>Bacteria</taxon>
        <taxon>Bacillati</taxon>
        <taxon>Bacillota</taxon>
        <taxon>Clostridia</taxon>
        <taxon>Lachnospirales</taxon>
        <taxon>Lachnospiraceae</taxon>
        <taxon>Acetatifactor</taxon>
    </lineage>
</organism>
<gene>
    <name evidence="1" type="ORF">AMURIS_05413</name>
</gene>